<feature type="compositionally biased region" description="Basic and acidic residues" evidence="1">
    <location>
        <begin position="46"/>
        <end position="64"/>
    </location>
</feature>
<proteinExistence type="predicted"/>
<feature type="compositionally biased region" description="Polar residues" evidence="1">
    <location>
        <begin position="1"/>
        <end position="14"/>
    </location>
</feature>
<feature type="region of interest" description="Disordered" evidence="1">
    <location>
        <begin position="490"/>
        <end position="519"/>
    </location>
</feature>
<feature type="compositionally biased region" description="Polar residues" evidence="1">
    <location>
        <begin position="498"/>
        <end position="508"/>
    </location>
</feature>
<dbReference type="AlphaFoldDB" id="A0A1S7LF93"/>
<protein>
    <submittedName>
        <fullName evidence="2">Uncharacterized protein</fullName>
    </submittedName>
</protein>
<feature type="region of interest" description="Disordered" evidence="1">
    <location>
        <begin position="1"/>
        <end position="248"/>
    </location>
</feature>
<feature type="compositionally biased region" description="Low complexity" evidence="1">
    <location>
        <begin position="713"/>
        <end position="730"/>
    </location>
</feature>
<dbReference type="EMBL" id="LO017727">
    <property type="protein sequence ID" value="CRH04719.1"/>
    <property type="molecule type" value="Genomic_DNA"/>
</dbReference>
<feature type="region of interest" description="Disordered" evidence="1">
    <location>
        <begin position="1082"/>
        <end position="1209"/>
    </location>
</feature>
<name>A0A1S7LF93_MAGMO</name>
<feature type="region of interest" description="Disordered" evidence="1">
    <location>
        <begin position="537"/>
        <end position="578"/>
    </location>
</feature>
<feature type="compositionally biased region" description="Basic residues" evidence="1">
    <location>
        <begin position="1106"/>
        <end position="1119"/>
    </location>
</feature>
<feature type="compositionally biased region" description="Low complexity" evidence="1">
    <location>
        <begin position="65"/>
        <end position="75"/>
    </location>
</feature>
<organism evidence="2">
    <name type="scientific">Magnetococcus massalia (strain MO-1)</name>
    <dbReference type="NCBI Taxonomy" id="451514"/>
    <lineage>
        <taxon>Bacteria</taxon>
        <taxon>Pseudomonadati</taxon>
        <taxon>Pseudomonadota</taxon>
        <taxon>Magnetococcia</taxon>
        <taxon>Magnetococcales</taxon>
        <taxon>Magnetococcaceae</taxon>
        <taxon>Magnetococcus</taxon>
    </lineage>
</organism>
<feature type="region of interest" description="Disordered" evidence="1">
    <location>
        <begin position="617"/>
        <end position="636"/>
    </location>
</feature>
<feature type="compositionally biased region" description="Low complexity" evidence="1">
    <location>
        <begin position="564"/>
        <end position="578"/>
    </location>
</feature>
<feature type="region of interest" description="Disordered" evidence="1">
    <location>
        <begin position="643"/>
        <end position="677"/>
    </location>
</feature>
<reference evidence="2" key="1">
    <citation type="submission" date="2015-04" db="EMBL/GenBank/DDBJ databases">
        <authorList>
            <person name="Syromyatnikov M.Y."/>
            <person name="Popov V.N."/>
        </authorList>
    </citation>
    <scope>NUCLEOTIDE SEQUENCE</scope>
    <source>
        <strain evidence="2">MO-1</strain>
    </source>
</reference>
<accession>A0A1S7LF93</accession>
<feature type="region of interest" description="Disordered" evidence="1">
    <location>
        <begin position="708"/>
        <end position="756"/>
    </location>
</feature>
<feature type="compositionally biased region" description="Basic residues" evidence="1">
    <location>
        <begin position="1128"/>
        <end position="1137"/>
    </location>
</feature>
<sequence length="1255" mass="137141">MDTNQHDAGSTSPDPGSDQGARDRREARKKRRMKGIAAFRAAAQEISDRARQNRQAHERGEDVAAKVSPAAAEAMDAAEEVVKPQAQPPQPKVSKPEISQPKVSKPEISQPKVSKPENSQPKVDAKPQVESPAQEPSHDATPASQAVSQPKPQKAQGQEVKPVAAKPTVDEQPVVDKKAEPPSGSRSLADNLLRMNEGSSKPTPEPVERLDETPLSEPDTPPKPTVDQVRERPVEAQEHEPSSRDHDVLAKLVKQKLAMAKPRQMLTVTETKPVAEERDEATVEVKPEVTALASLEKASRERAVELERHLHDERLLRPQPVDEGGAEQDDEEILDASYLAVRPRGVKTTSQESAMSWPEGGWGQPSDRDNGDPQEGSQKPIPATEVTAVAADQTKIDLPKHPPKQPWFSGSEAPVRPVEAAEQEAESPREESGSIRKAVITLDEVKQRMLTLEPEAPWFDMAAPKIAAEPKEPVRPVPQVQSRTVFDTAAKAPVEQPQVLTPHQSEPATTLADMPPTKAAPSAVEMDTLTQRLFESKSQDPWHSDTQVAANPPPLPESLPSADVEPPQEQEVTQQATQESTQEIVKETMQHHPEVSQQRQLMNGWMDLLTTLPNENREVEQTEDQLEPEEQGTQPWMTLLNQQPSKKRHEGGDRLSPEALQVPQDLEDRGGPWLTEKPVEPAVMDSLTVLEQEEVAPPSFVANLQQGAPTDVEASTPSAEESAEQPAQDASEQDIQENVAAQAPSEQLAEEEVTDQDVALQADEKDKAEQPLVEKEAPKEVSLLSQAVVSHRKKRSIHSEELRQLRSFMGEPLVRGPWGVESEDPFVVSPLWRYRTVAIQRRKKSLDVAAIPFGFGSLKTHHSSLRPGENQWGEMFESLTSRDTPKQKKSYVEPCPPSLSMEIKGMIFNDELLGGMDAMRWHLGDVSALSEHIHLPCDDDGAGVRRSGFVAPASKQHAIISKNDQLCFVGSPFDPMKRQRGRSFAPRPIEVDGASKEQPLPIDNGLAQQVEQFEKEQQLSNVPLPKVEEVTESVATADINEQVAEPVATVDNSEQVAESVASADKNEQVAEPVATVDNSEQVAESVTSADVVASNPEEPAAGRVEKKPRPKITHIRLPAKVRPSASKKPGKRLRAKVVRRDKPLQEPSENKAVSTDSAHHVGNEPVAVIQPQQVVKPTSPAMQSSPAPQATRSPAEQSSPAPKPARSLPVDQYVEAVEVESLSSGVANLLGDAVGGIVTSARWTGGKVQKMFHTS</sequence>
<feature type="compositionally biased region" description="Basic and acidic residues" evidence="1">
    <location>
        <begin position="228"/>
        <end position="248"/>
    </location>
</feature>
<feature type="region of interest" description="Disordered" evidence="1">
    <location>
        <begin position="342"/>
        <end position="435"/>
    </location>
</feature>
<gene>
    <name evidence="2" type="ORF">MAGMO_0515</name>
</gene>
<evidence type="ECO:0000313" key="2">
    <source>
        <dbReference type="EMBL" id="CRH04719.1"/>
    </source>
</evidence>
<feature type="compositionally biased region" description="Acidic residues" evidence="1">
    <location>
        <begin position="621"/>
        <end position="630"/>
    </location>
</feature>
<feature type="compositionally biased region" description="Polar residues" evidence="1">
    <location>
        <begin position="142"/>
        <end position="151"/>
    </location>
</feature>
<feature type="compositionally biased region" description="Polar residues" evidence="1">
    <location>
        <begin position="1170"/>
        <end position="1200"/>
    </location>
</feature>
<evidence type="ECO:0000256" key="1">
    <source>
        <dbReference type="SAM" id="MobiDB-lite"/>
    </source>
</evidence>